<dbReference type="PANTHER" id="PTHR45663">
    <property type="entry name" value="GEO12009P1"/>
    <property type="match status" value="1"/>
</dbReference>
<feature type="disulfide bond" description="Redox-active" evidence="10">
    <location>
        <begin position="31"/>
        <end position="34"/>
    </location>
</feature>
<comment type="caution">
    <text evidence="12">The sequence shown here is derived from an EMBL/GenBank/DDBJ whole genome shotgun (WGS) entry which is preliminary data.</text>
</comment>
<feature type="site" description="Deprotonates C-terminal active site Cys" evidence="9">
    <location>
        <position position="25"/>
    </location>
</feature>
<keyword evidence="6 10" id="KW-0676">Redox-active center</keyword>
<evidence type="ECO:0000256" key="8">
    <source>
        <dbReference type="PIRNR" id="PIRNR000077"/>
    </source>
</evidence>
<proteinExistence type="inferred from homology"/>
<dbReference type="InterPro" id="IPR005746">
    <property type="entry name" value="Thioredoxin"/>
</dbReference>
<protein>
    <recommendedName>
        <fullName evidence="2 7">Thioredoxin</fullName>
    </recommendedName>
</protein>
<dbReference type="AlphaFoldDB" id="R5LEL0"/>
<dbReference type="GO" id="GO:0045454">
    <property type="term" value="P:cell redox homeostasis"/>
    <property type="evidence" value="ECO:0007669"/>
    <property type="project" value="TreeGrafter"/>
</dbReference>
<dbReference type="PIRSF" id="PIRSF000077">
    <property type="entry name" value="Thioredoxin"/>
    <property type="match status" value="1"/>
</dbReference>
<dbReference type="PRINTS" id="PR00421">
    <property type="entry name" value="THIOREDOXIN"/>
</dbReference>
<keyword evidence="3" id="KW-0813">Transport</keyword>
<dbReference type="InterPro" id="IPR036249">
    <property type="entry name" value="Thioredoxin-like_sf"/>
</dbReference>
<evidence type="ECO:0000256" key="6">
    <source>
        <dbReference type="ARBA" id="ARBA00023284"/>
    </source>
</evidence>
<dbReference type="PROSITE" id="PS00194">
    <property type="entry name" value="THIOREDOXIN_1"/>
    <property type="match status" value="1"/>
</dbReference>
<feature type="active site" description="Nucleophile" evidence="9">
    <location>
        <position position="34"/>
    </location>
</feature>
<evidence type="ECO:0000256" key="4">
    <source>
        <dbReference type="ARBA" id="ARBA00022982"/>
    </source>
</evidence>
<evidence type="ECO:0000256" key="7">
    <source>
        <dbReference type="NCBIfam" id="TIGR01068"/>
    </source>
</evidence>
<sequence length="102" mass="11529">MMLKHVSEKDFEDEVLKSDVKVLVDFYADWCGPCKMMAPVLEEIAENSNGFKIVKLNVDENMSIAEKYNIMSIPALFVFDKGEVVNKSVGLISKNEVLDLLK</sequence>
<name>R5LEL0_9FIRM</name>
<evidence type="ECO:0000256" key="3">
    <source>
        <dbReference type="ARBA" id="ARBA00022448"/>
    </source>
</evidence>
<evidence type="ECO:0000256" key="10">
    <source>
        <dbReference type="PIRSR" id="PIRSR000077-4"/>
    </source>
</evidence>
<dbReference type="GO" id="GO:0005829">
    <property type="term" value="C:cytosol"/>
    <property type="evidence" value="ECO:0007669"/>
    <property type="project" value="TreeGrafter"/>
</dbReference>
<reference evidence="12" key="1">
    <citation type="submission" date="2012-11" db="EMBL/GenBank/DDBJ databases">
        <title>Dependencies among metagenomic species, viruses, plasmids and units of genetic variation.</title>
        <authorList>
            <person name="Nielsen H.B."/>
            <person name="Almeida M."/>
            <person name="Juncker A.S."/>
            <person name="Rasmussen S."/>
            <person name="Li J."/>
            <person name="Sunagawa S."/>
            <person name="Plichta D."/>
            <person name="Gautier L."/>
            <person name="Le Chatelier E."/>
            <person name="Peletier E."/>
            <person name="Bonde I."/>
            <person name="Nielsen T."/>
            <person name="Manichanh C."/>
            <person name="Arumugam M."/>
            <person name="Batto J."/>
            <person name="Santos M.B.Q.D."/>
            <person name="Blom N."/>
            <person name="Borruel N."/>
            <person name="Burgdorf K.S."/>
            <person name="Boumezbeur F."/>
            <person name="Casellas F."/>
            <person name="Dore J."/>
            <person name="Guarner F."/>
            <person name="Hansen T."/>
            <person name="Hildebrand F."/>
            <person name="Kaas R.S."/>
            <person name="Kennedy S."/>
            <person name="Kristiansen K."/>
            <person name="Kultima J.R."/>
            <person name="Leonard P."/>
            <person name="Levenez F."/>
            <person name="Lund O."/>
            <person name="Moumen B."/>
            <person name="Le Paslier D."/>
            <person name="Pons N."/>
            <person name="Pedersen O."/>
            <person name="Prifti E."/>
            <person name="Qin J."/>
            <person name="Raes J."/>
            <person name="Tap J."/>
            <person name="Tims S."/>
            <person name="Ussery D.W."/>
            <person name="Yamada T."/>
            <person name="MetaHit consortium"/>
            <person name="Renault P."/>
            <person name="Sicheritz-Ponten T."/>
            <person name="Bork P."/>
            <person name="Wang J."/>
            <person name="Brunak S."/>
            <person name="Ehrlich S.D."/>
        </authorList>
    </citation>
    <scope>NUCLEOTIDE SEQUENCE [LARGE SCALE GENOMIC DNA]</scope>
</reference>
<keyword evidence="4" id="KW-0249">Electron transport</keyword>
<dbReference type="EMBL" id="CAYU010000068">
    <property type="protein sequence ID" value="CCY77543.1"/>
    <property type="molecule type" value="Genomic_DNA"/>
</dbReference>
<evidence type="ECO:0000313" key="13">
    <source>
        <dbReference type="Proteomes" id="UP000018300"/>
    </source>
</evidence>
<dbReference type="PANTHER" id="PTHR45663:SF11">
    <property type="entry name" value="GEO12009P1"/>
    <property type="match status" value="1"/>
</dbReference>
<dbReference type="PROSITE" id="PS51352">
    <property type="entry name" value="THIOREDOXIN_2"/>
    <property type="match status" value="1"/>
</dbReference>
<dbReference type="FunFam" id="3.40.30.10:FF:000001">
    <property type="entry name" value="Thioredoxin"/>
    <property type="match status" value="1"/>
</dbReference>
<feature type="site" description="Contributes to redox potential value" evidence="9">
    <location>
        <position position="33"/>
    </location>
</feature>
<dbReference type="InterPro" id="IPR017937">
    <property type="entry name" value="Thioredoxin_CS"/>
</dbReference>
<gene>
    <name evidence="12" type="ORF">BN569_00795</name>
</gene>
<keyword evidence="5 10" id="KW-1015">Disulfide bond</keyword>
<feature type="domain" description="Thioredoxin" evidence="11">
    <location>
        <begin position="1"/>
        <end position="102"/>
    </location>
</feature>
<evidence type="ECO:0000259" key="11">
    <source>
        <dbReference type="PROSITE" id="PS51352"/>
    </source>
</evidence>
<dbReference type="Gene3D" id="3.40.30.10">
    <property type="entry name" value="Glutaredoxin"/>
    <property type="match status" value="1"/>
</dbReference>
<evidence type="ECO:0000313" key="12">
    <source>
        <dbReference type="EMBL" id="CCY77543.1"/>
    </source>
</evidence>
<feature type="active site" description="Nucleophile" evidence="9">
    <location>
        <position position="31"/>
    </location>
</feature>
<evidence type="ECO:0000256" key="5">
    <source>
        <dbReference type="ARBA" id="ARBA00023157"/>
    </source>
</evidence>
<feature type="site" description="Contributes to redox potential value" evidence="9">
    <location>
        <position position="32"/>
    </location>
</feature>
<comment type="similarity">
    <text evidence="1 8">Belongs to the thioredoxin family.</text>
</comment>
<evidence type="ECO:0000256" key="9">
    <source>
        <dbReference type="PIRSR" id="PIRSR000077-1"/>
    </source>
</evidence>
<dbReference type="CDD" id="cd02947">
    <property type="entry name" value="TRX_family"/>
    <property type="match status" value="1"/>
</dbReference>
<dbReference type="GO" id="GO:0015035">
    <property type="term" value="F:protein-disulfide reductase activity"/>
    <property type="evidence" value="ECO:0007669"/>
    <property type="project" value="UniProtKB-UniRule"/>
</dbReference>
<dbReference type="SUPFAM" id="SSF52833">
    <property type="entry name" value="Thioredoxin-like"/>
    <property type="match status" value="1"/>
</dbReference>
<dbReference type="Pfam" id="PF00085">
    <property type="entry name" value="Thioredoxin"/>
    <property type="match status" value="1"/>
</dbReference>
<evidence type="ECO:0000256" key="2">
    <source>
        <dbReference type="ARBA" id="ARBA00020570"/>
    </source>
</evidence>
<accession>R5LEL0</accession>
<dbReference type="InterPro" id="IPR013766">
    <property type="entry name" value="Thioredoxin_domain"/>
</dbReference>
<evidence type="ECO:0000256" key="1">
    <source>
        <dbReference type="ARBA" id="ARBA00008987"/>
    </source>
</evidence>
<dbReference type="Proteomes" id="UP000018300">
    <property type="component" value="Unassembled WGS sequence"/>
</dbReference>
<organism evidence="12 13">
    <name type="scientific">Eshraghiella crossota CAG:259</name>
    <dbReference type="NCBI Taxonomy" id="1263062"/>
    <lineage>
        <taxon>Bacteria</taxon>
        <taxon>Bacillati</taxon>
        <taxon>Bacillota</taxon>
        <taxon>Clostridia</taxon>
        <taxon>Lachnospirales</taxon>
        <taxon>Lachnospiraceae</taxon>
        <taxon>Eshraghiella</taxon>
    </lineage>
</organism>
<dbReference type="NCBIfam" id="TIGR01068">
    <property type="entry name" value="thioredoxin"/>
    <property type="match status" value="1"/>
</dbReference>